<dbReference type="EMBL" id="JACGXL010000007">
    <property type="protein sequence ID" value="MBA8889615.1"/>
    <property type="molecule type" value="Genomic_DNA"/>
</dbReference>
<feature type="compositionally biased region" description="Polar residues" evidence="2">
    <location>
        <begin position="358"/>
        <end position="371"/>
    </location>
</feature>
<dbReference type="InterPro" id="IPR032109">
    <property type="entry name" value="Big_3_5"/>
</dbReference>
<dbReference type="InterPro" id="IPR012334">
    <property type="entry name" value="Pectin_lyas_fold"/>
</dbReference>
<evidence type="ECO:0000313" key="5">
    <source>
        <dbReference type="EMBL" id="MBA8889615.1"/>
    </source>
</evidence>
<dbReference type="Gene3D" id="2.160.20.10">
    <property type="entry name" value="Single-stranded right-handed beta-helix, Pectin lyase-like"/>
    <property type="match status" value="1"/>
</dbReference>
<sequence length="914" mass="95778">MSRIRRLSRFLILASAVAAAGLAQAASFRVTTPADSGPGSLRQAITDANANRGLDGISFAIDPAASGPGPWTIPLRSPLPPIKDRIAMSGFSQPGSQPGFPARPMIEIDIAGMSCNANDDFGSALTFVRGAERSLVSGLAVVGNSAGCNGAAMLVLADGVKLVANRFGVRANGDVVGLGGVSVGVGVLMSRDTVVGDPDPDNGNIFAGIDSIAIAIDGGNHAVQHNWFGSNGMGETAPGSIIGRAGVLTGSIALNVPRAYRTTYSVQVQRDSFGLRDSRIVDNRFVAVDYDGIYLHGGAPGPDTRGNTLARNLFGTNVWGLPALGAGTAIRLEDGTRDTVVADNTIRNGNAGVVLAPRSSNPSSTPAGTGNRLSRNVFFDLNSTAIALTTQSPLANDPLDADEGPNRLQNRPELAAANTAGLLEGGLHSMPGRTYTIEVFLSAACSSSGGDVADMFLQSFDVTTDGQGNASFAQVVNQPPFGRLEDGDVFTATATDTDGNTSELSACVRVADLLPVTLTLPAYPTRVPAMDLTLDAAVDVSGNGPVPPTGTVVFSVVDPNRHSRELGRVPVVNGRASLPTPQQGLLPQDGRYTIEARYEGDARYAANAVSSGYVFVFRPPTALLQFDQSAPVRHDLISDAREWLDLGSNQWMPLGMGVFDAYIDADRFDGLATDQALVRKGGDYYTVDAGGRMARRLSGVLGNREILDLIQVDGDVEADALVRDPGTRAYAIVQCLFQRDRCEAITPLDVNPELEWRGSGDFDGDGRTDLVFQQPGSTSATILLMDDGKPRGSVNLRMPDLPHGQIATADVDGDGFDDLLWTDPAGNRIDVELFQYGRPSGHLQGSLRATGWSLAGAVHTAKSGMTDYGRAELLLGNATGDAMVWTGLGIGSGNLAGSLQLLYGNVDLALERTR</sequence>
<protein>
    <recommendedName>
        <fullName evidence="4">Bacterial Ig-like domain-containing protein</fullName>
    </recommendedName>
</protein>
<dbReference type="RefSeq" id="WP_182532653.1">
    <property type="nucleotide sequence ID" value="NZ_JACGXL010000007.1"/>
</dbReference>
<dbReference type="AlphaFoldDB" id="A0A839F0N2"/>
<dbReference type="SMART" id="SM00710">
    <property type="entry name" value="PbH1"/>
    <property type="match status" value="3"/>
</dbReference>
<evidence type="ECO:0000259" key="4">
    <source>
        <dbReference type="Pfam" id="PF16640"/>
    </source>
</evidence>
<accession>A0A839F0N2</accession>
<name>A0A839F0N2_9GAMM</name>
<dbReference type="Proteomes" id="UP000550401">
    <property type="component" value="Unassembled WGS sequence"/>
</dbReference>
<evidence type="ECO:0000256" key="2">
    <source>
        <dbReference type="SAM" id="MobiDB-lite"/>
    </source>
</evidence>
<dbReference type="Pfam" id="PF13517">
    <property type="entry name" value="FG-GAP_3"/>
    <property type="match status" value="1"/>
</dbReference>
<dbReference type="InterPro" id="IPR013783">
    <property type="entry name" value="Ig-like_fold"/>
</dbReference>
<dbReference type="Pfam" id="PF16640">
    <property type="entry name" value="Big_3_5"/>
    <property type="match status" value="1"/>
</dbReference>
<evidence type="ECO:0000256" key="3">
    <source>
        <dbReference type="SAM" id="SignalP"/>
    </source>
</evidence>
<comment type="caution">
    <text evidence="5">The sequence shown here is derived from an EMBL/GenBank/DDBJ whole genome shotgun (WGS) entry which is preliminary data.</text>
</comment>
<keyword evidence="6" id="KW-1185">Reference proteome</keyword>
<organism evidence="5 6">
    <name type="scientific">Dokdonella fugitiva</name>
    <dbReference type="NCBI Taxonomy" id="328517"/>
    <lineage>
        <taxon>Bacteria</taxon>
        <taxon>Pseudomonadati</taxon>
        <taxon>Pseudomonadota</taxon>
        <taxon>Gammaproteobacteria</taxon>
        <taxon>Lysobacterales</taxon>
        <taxon>Rhodanobacteraceae</taxon>
        <taxon>Dokdonella</taxon>
    </lineage>
</organism>
<keyword evidence="1 3" id="KW-0732">Signal</keyword>
<proteinExistence type="predicted"/>
<dbReference type="Gene3D" id="2.60.40.10">
    <property type="entry name" value="Immunoglobulins"/>
    <property type="match status" value="1"/>
</dbReference>
<feature type="chain" id="PRO_5032674179" description="Bacterial Ig-like domain-containing protein" evidence="3">
    <location>
        <begin position="26"/>
        <end position="914"/>
    </location>
</feature>
<dbReference type="SUPFAM" id="SSF51126">
    <property type="entry name" value="Pectin lyase-like"/>
    <property type="match status" value="1"/>
</dbReference>
<dbReference type="Gene3D" id="2.130.10.130">
    <property type="entry name" value="Integrin alpha, N-terminal"/>
    <property type="match status" value="1"/>
</dbReference>
<dbReference type="SUPFAM" id="SSF69318">
    <property type="entry name" value="Integrin alpha N-terminal domain"/>
    <property type="match status" value="1"/>
</dbReference>
<feature type="region of interest" description="Disordered" evidence="2">
    <location>
        <begin position="352"/>
        <end position="371"/>
    </location>
</feature>
<dbReference type="InterPro" id="IPR006626">
    <property type="entry name" value="PbH1"/>
</dbReference>
<dbReference type="InterPro" id="IPR028994">
    <property type="entry name" value="Integrin_alpha_N"/>
</dbReference>
<dbReference type="InterPro" id="IPR013517">
    <property type="entry name" value="FG-GAP"/>
</dbReference>
<dbReference type="InterPro" id="IPR011050">
    <property type="entry name" value="Pectin_lyase_fold/virulence"/>
</dbReference>
<gene>
    <name evidence="5" type="ORF">FHW12_003861</name>
</gene>
<reference evidence="5 6" key="1">
    <citation type="submission" date="2020-07" db="EMBL/GenBank/DDBJ databases">
        <title>Genomic Encyclopedia of Type Strains, Phase IV (KMG-V): Genome sequencing to study the core and pangenomes of soil and plant-associated prokaryotes.</title>
        <authorList>
            <person name="Whitman W."/>
        </authorList>
    </citation>
    <scope>NUCLEOTIDE SEQUENCE [LARGE SCALE GENOMIC DNA]</scope>
    <source>
        <strain evidence="5 6">RH2WT43</strain>
    </source>
</reference>
<feature type="domain" description="Bacterial Ig-like" evidence="4">
    <location>
        <begin position="531"/>
        <end position="609"/>
    </location>
</feature>
<evidence type="ECO:0000256" key="1">
    <source>
        <dbReference type="ARBA" id="ARBA00022729"/>
    </source>
</evidence>
<evidence type="ECO:0000313" key="6">
    <source>
        <dbReference type="Proteomes" id="UP000550401"/>
    </source>
</evidence>
<feature type="signal peptide" evidence="3">
    <location>
        <begin position="1"/>
        <end position="25"/>
    </location>
</feature>